<gene>
    <name evidence="2" type="ORF">O0955_12060</name>
</gene>
<keyword evidence="3" id="KW-1185">Reference proteome</keyword>
<dbReference type="Pfam" id="PF00903">
    <property type="entry name" value="Glyoxalase"/>
    <property type="match status" value="1"/>
</dbReference>
<dbReference type="RefSeq" id="WP_269427797.1">
    <property type="nucleotide sequence ID" value="NZ_JAPWGM010000004.1"/>
</dbReference>
<evidence type="ECO:0000259" key="1">
    <source>
        <dbReference type="PROSITE" id="PS51819"/>
    </source>
</evidence>
<organism evidence="2 3">
    <name type="scientific">Pedobacter punctiformis</name>
    <dbReference type="NCBI Taxonomy" id="3004097"/>
    <lineage>
        <taxon>Bacteria</taxon>
        <taxon>Pseudomonadati</taxon>
        <taxon>Bacteroidota</taxon>
        <taxon>Sphingobacteriia</taxon>
        <taxon>Sphingobacteriales</taxon>
        <taxon>Sphingobacteriaceae</taxon>
        <taxon>Pedobacter</taxon>
    </lineage>
</organism>
<proteinExistence type="predicted"/>
<dbReference type="Proteomes" id="UP001144347">
    <property type="component" value="Unassembled WGS sequence"/>
</dbReference>
<feature type="domain" description="VOC" evidence="1">
    <location>
        <begin position="5"/>
        <end position="121"/>
    </location>
</feature>
<dbReference type="EMBL" id="JAPWGM010000004">
    <property type="protein sequence ID" value="MCZ4244737.1"/>
    <property type="molecule type" value="Genomic_DNA"/>
</dbReference>
<dbReference type="PROSITE" id="PS51819">
    <property type="entry name" value="VOC"/>
    <property type="match status" value="1"/>
</dbReference>
<name>A0ABT4L9X9_9SPHI</name>
<comment type="caution">
    <text evidence="2">The sequence shown here is derived from an EMBL/GenBank/DDBJ whole genome shotgun (WGS) entry which is preliminary data.</text>
</comment>
<accession>A0ABT4L9X9</accession>
<dbReference type="InterPro" id="IPR037523">
    <property type="entry name" value="VOC_core"/>
</dbReference>
<dbReference type="Gene3D" id="3.10.180.10">
    <property type="entry name" value="2,3-Dihydroxybiphenyl 1,2-Dioxygenase, domain 1"/>
    <property type="match status" value="1"/>
</dbReference>
<protein>
    <submittedName>
        <fullName evidence="2">VOC family protein</fullName>
    </submittedName>
</protein>
<dbReference type="InterPro" id="IPR004360">
    <property type="entry name" value="Glyas_Fos-R_dOase_dom"/>
</dbReference>
<dbReference type="SUPFAM" id="SSF54593">
    <property type="entry name" value="Glyoxalase/Bleomycin resistance protein/Dihydroxybiphenyl dioxygenase"/>
    <property type="match status" value="1"/>
</dbReference>
<reference evidence="2" key="1">
    <citation type="submission" date="2022-12" db="EMBL/GenBank/DDBJ databases">
        <title>Genome sequence of HCMS5-2.</title>
        <authorList>
            <person name="Woo H."/>
        </authorList>
    </citation>
    <scope>NUCLEOTIDE SEQUENCE</scope>
    <source>
        <strain evidence="2">HCMS5-2</strain>
    </source>
</reference>
<dbReference type="InterPro" id="IPR029068">
    <property type="entry name" value="Glyas_Bleomycin-R_OHBP_Dase"/>
</dbReference>
<sequence length="125" mass="14589">MSKYTATRLTPMLESHDMSATLTFYTEILNFTCKVKFDDLSWLALTKDDIEIMFCSPNEHRNLPKSIMSGSLYIYTDEVATLWESLKDVCQICYPLEDFEHGMREFAIYDNNGYLLQFGQEINLN</sequence>
<evidence type="ECO:0000313" key="3">
    <source>
        <dbReference type="Proteomes" id="UP001144347"/>
    </source>
</evidence>
<evidence type="ECO:0000313" key="2">
    <source>
        <dbReference type="EMBL" id="MCZ4244737.1"/>
    </source>
</evidence>